<comment type="caution">
    <text evidence="2">The sequence shown here is derived from an EMBL/GenBank/DDBJ whole genome shotgun (WGS) entry which is preliminary data.</text>
</comment>
<evidence type="ECO:0000313" key="3">
    <source>
        <dbReference type="Proteomes" id="UP000438429"/>
    </source>
</evidence>
<reference evidence="2 3" key="1">
    <citation type="submission" date="2019-06" db="EMBL/GenBank/DDBJ databases">
        <title>Draft genomes of female and male turbot (Scophthalmus maximus).</title>
        <authorList>
            <person name="Xu H."/>
            <person name="Xu X.-W."/>
            <person name="Shao C."/>
            <person name="Chen S."/>
        </authorList>
    </citation>
    <scope>NUCLEOTIDE SEQUENCE [LARGE SCALE GENOMIC DNA]</scope>
    <source>
        <strain evidence="2">Ysfricsl-2016a</strain>
        <tissue evidence="2">Blood</tissue>
    </source>
</reference>
<feature type="region of interest" description="Disordered" evidence="1">
    <location>
        <begin position="119"/>
        <end position="140"/>
    </location>
</feature>
<name>A0A6A4SCF1_SCOMX</name>
<protein>
    <submittedName>
        <fullName evidence="2">Uncharacterized protein</fullName>
    </submittedName>
</protein>
<feature type="compositionally biased region" description="Basic and acidic residues" evidence="1">
    <location>
        <begin position="119"/>
        <end position="131"/>
    </location>
</feature>
<evidence type="ECO:0000256" key="1">
    <source>
        <dbReference type="SAM" id="MobiDB-lite"/>
    </source>
</evidence>
<dbReference type="AlphaFoldDB" id="A0A6A4SCF1"/>
<dbReference type="Proteomes" id="UP000438429">
    <property type="component" value="Unassembled WGS sequence"/>
</dbReference>
<proteinExistence type="predicted"/>
<evidence type="ECO:0000313" key="2">
    <source>
        <dbReference type="EMBL" id="KAF0030145.1"/>
    </source>
</evidence>
<gene>
    <name evidence="2" type="ORF">F2P81_016876</name>
</gene>
<accession>A0A6A4SCF1</accession>
<dbReference type="EMBL" id="VEVO01000015">
    <property type="protein sequence ID" value="KAF0030145.1"/>
    <property type="molecule type" value="Genomic_DNA"/>
</dbReference>
<organism evidence="2 3">
    <name type="scientific">Scophthalmus maximus</name>
    <name type="common">Turbot</name>
    <name type="synonym">Psetta maxima</name>
    <dbReference type="NCBI Taxonomy" id="52904"/>
    <lineage>
        <taxon>Eukaryota</taxon>
        <taxon>Metazoa</taxon>
        <taxon>Chordata</taxon>
        <taxon>Craniata</taxon>
        <taxon>Vertebrata</taxon>
        <taxon>Euteleostomi</taxon>
        <taxon>Actinopterygii</taxon>
        <taxon>Neopterygii</taxon>
        <taxon>Teleostei</taxon>
        <taxon>Neoteleostei</taxon>
        <taxon>Acanthomorphata</taxon>
        <taxon>Carangaria</taxon>
        <taxon>Pleuronectiformes</taxon>
        <taxon>Pleuronectoidei</taxon>
        <taxon>Scophthalmidae</taxon>
        <taxon>Scophthalmus</taxon>
    </lineage>
</organism>
<sequence length="140" mass="15836">MLMQAAVFTEKGYARKEATFCKSMDVSERVQPLLDTSSACAAHIQDKRHALVSFQLAFHSSSSEVLTADTANSLVSSRYTEDEAEGVFLPMSHRQNDHFIHRENNLQFDDQLVQHQHESSVLRTVESDKGDNLGYTEQYP</sequence>